<reference evidence="4 5" key="1">
    <citation type="submission" date="2020-08" db="EMBL/GenBank/DDBJ databases">
        <title>Genome public.</title>
        <authorList>
            <person name="Liu C."/>
            <person name="Sun Q."/>
        </authorList>
    </citation>
    <scope>NUCLEOTIDE SEQUENCE [LARGE SCALE GENOMIC DNA]</scope>
    <source>
        <strain evidence="4 5">BX1</strain>
    </source>
</reference>
<proteinExistence type="inferred from homology"/>
<sequence>MSRARGSGKRRLFLFLLLPPVAGVLLALGVTRAMQGAGEEGISPLRGERTAPSGERPFVTEAPAQQSYGLLLCGIDHTRTLADVILYARLNLEENRAWILQIPRDLYVDPSGATGKINGTCLPFGSDDPTERIAGILKSQLGLEVDGAAAITLAGVRALVDAVGGVELTLDHEIDYLPGKVIPAGVQTIGGEQAEWLLRYRAGYRMGDLDRLKVQKEFLFAAMRSVQRLGRMETLRIAAENMGHVKTTVAFSEIASLLERALALTPERVSIEQIPTYGVEHRGLSVLCVNRFKLAEALNAGVRSDHPVDPWELHLVYPPQEEREKVPDEPQPEQGMLLDFSWDFPDEGEEPLYE</sequence>
<name>A0ABR7NI81_9FIRM</name>
<feature type="compositionally biased region" description="Acidic residues" evidence="2">
    <location>
        <begin position="344"/>
        <end position="354"/>
    </location>
</feature>
<protein>
    <submittedName>
        <fullName evidence="4">LCP family protein</fullName>
    </submittedName>
</protein>
<accession>A0ABR7NI81</accession>
<dbReference type="RefSeq" id="WP_262399573.1">
    <property type="nucleotide sequence ID" value="NZ_JACRTB010000008.1"/>
</dbReference>
<keyword evidence="5" id="KW-1185">Reference proteome</keyword>
<dbReference type="PANTHER" id="PTHR33392:SF6">
    <property type="entry name" value="POLYISOPRENYL-TEICHOIC ACID--PEPTIDOGLYCAN TEICHOIC ACID TRANSFERASE TAGU"/>
    <property type="match status" value="1"/>
</dbReference>
<dbReference type="InterPro" id="IPR050922">
    <property type="entry name" value="LytR/CpsA/Psr_CW_biosynth"/>
</dbReference>
<dbReference type="InterPro" id="IPR004474">
    <property type="entry name" value="LytR_CpsA_psr"/>
</dbReference>
<organism evidence="4 5">
    <name type="scientific">Yanshouia hominis</name>
    <dbReference type="NCBI Taxonomy" id="2763673"/>
    <lineage>
        <taxon>Bacteria</taxon>
        <taxon>Bacillati</taxon>
        <taxon>Bacillota</taxon>
        <taxon>Clostridia</taxon>
        <taxon>Eubacteriales</taxon>
        <taxon>Oscillospiraceae</taxon>
        <taxon>Yanshouia</taxon>
    </lineage>
</organism>
<evidence type="ECO:0000256" key="1">
    <source>
        <dbReference type="ARBA" id="ARBA00006068"/>
    </source>
</evidence>
<evidence type="ECO:0000259" key="3">
    <source>
        <dbReference type="Pfam" id="PF03816"/>
    </source>
</evidence>
<dbReference type="PANTHER" id="PTHR33392">
    <property type="entry name" value="POLYISOPRENYL-TEICHOIC ACID--PEPTIDOGLYCAN TEICHOIC ACID TRANSFERASE TAGU"/>
    <property type="match status" value="1"/>
</dbReference>
<feature type="region of interest" description="Disordered" evidence="2">
    <location>
        <begin position="319"/>
        <end position="354"/>
    </location>
</feature>
<evidence type="ECO:0000256" key="2">
    <source>
        <dbReference type="SAM" id="MobiDB-lite"/>
    </source>
</evidence>
<comment type="similarity">
    <text evidence="1">Belongs to the LytR/CpsA/Psr (LCP) family.</text>
</comment>
<dbReference type="Pfam" id="PF03816">
    <property type="entry name" value="LytR_cpsA_psr"/>
    <property type="match status" value="1"/>
</dbReference>
<evidence type="ECO:0000313" key="4">
    <source>
        <dbReference type="EMBL" id="MBC8576014.1"/>
    </source>
</evidence>
<evidence type="ECO:0000313" key="5">
    <source>
        <dbReference type="Proteomes" id="UP000658131"/>
    </source>
</evidence>
<gene>
    <name evidence="4" type="ORF">H8717_06275</name>
</gene>
<dbReference type="Proteomes" id="UP000658131">
    <property type="component" value="Unassembled WGS sequence"/>
</dbReference>
<feature type="domain" description="Cell envelope-related transcriptional attenuator" evidence="3">
    <location>
        <begin position="82"/>
        <end position="227"/>
    </location>
</feature>
<dbReference type="EMBL" id="JACRTB010000008">
    <property type="protein sequence ID" value="MBC8576014.1"/>
    <property type="molecule type" value="Genomic_DNA"/>
</dbReference>
<dbReference type="Gene3D" id="3.40.630.190">
    <property type="entry name" value="LCP protein"/>
    <property type="match status" value="1"/>
</dbReference>
<comment type="caution">
    <text evidence="4">The sequence shown here is derived from an EMBL/GenBank/DDBJ whole genome shotgun (WGS) entry which is preliminary data.</text>
</comment>